<accession>A0A9P6MZ85</accession>
<comment type="caution">
    <text evidence="1">The sequence shown here is derived from an EMBL/GenBank/DDBJ whole genome shotgun (WGS) entry which is preliminary data.</text>
</comment>
<dbReference type="PANTHER" id="PTHR47679:SF2">
    <property type="entry name" value="C-TERMINAL OF ROC (COR) DOMAIN-CONTAINING PROTEIN"/>
    <property type="match status" value="1"/>
</dbReference>
<organism evidence="1 2">
    <name type="scientific">Entomortierella chlamydospora</name>
    <dbReference type="NCBI Taxonomy" id="101097"/>
    <lineage>
        <taxon>Eukaryota</taxon>
        <taxon>Fungi</taxon>
        <taxon>Fungi incertae sedis</taxon>
        <taxon>Mucoromycota</taxon>
        <taxon>Mortierellomycotina</taxon>
        <taxon>Mortierellomycetes</taxon>
        <taxon>Mortierellales</taxon>
        <taxon>Mortierellaceae</taxon>
        <taxon>Entomortierella</taxon>
    </lineage>
</organism>
<proteinExistence type="predicted"/>
<name>A0A9P6MZ85_9FUNG</name>
<keyword evidence="2" id="KW-1185">Reference proteome</keyword>
<reference evidence="1" key="1">
    <citation type="journal article" date="2020" name="Fungal Divers.">
        <title>Resolving the Mortierellaceae phylogeny through synthesis of multi-gene phylogenetics and phylogenomics.</title>
        <authorList>
            <person name="Vandepol N."/>
            <person name="Liber J."/>
            <person name="Desiro A."/>
            <person name="Na H."/>
            <person name="Kennedy M."/>
            <person name="Barry K."/>
            <person name="Grigoriev I.V."/>
            <person name="Miller A.N."/>
            <person name="O'Donnell K."/>
            <person name="Stajich J.E."/>
            <person name="Bonito G."/>
        </authorList>
    </citation>
    <scope>NUCLEOTIDE SEQUENCE</scope>
    <source>
        <strain evidence="1">NRRL 2769</strain>
    </source>
</reference>
<evidence type="ECO:0000313" key="2">
    <source>
        <dbReference type="Proteomes" id="UP000703661"/>
    </source>
</evidence>
<protein>
    <submittedName>
        <fullName evidence="1">Uncharacterized protein</fullName>
    </submittedName>
</protein>
<dbReference type="EMBL" id="JAAAID010000289">
    <property type="protein sequence ID" value="KAG0019404.1"/>
    <property type="molecule type" value="Genomic_DNA"/>
</dbReference>
<dbReference type="AlphaFoldDB" id="A0A9P6MZ85"/>
<evidence type="ECO:0000313" key="1">
    <source>
        <dbReference type="EMBL" id="KAG0019404.1"/>
    </source>
</evidence>
<sequence>MSAPANITINARWDQANEKYIVLWKDIQQVFKTAQYIKNDNVLVPFMMNAQFENLVPERIAYHPDVVLDVIVDSSTILASDECNATNDKGEQLQEADRFANEETCQNSLIDGQITALTMYSVPGRPSPVVGIMNSMYEHFRNLELEMENNRVFRADVRDNLRQVNDRLAVIQDRIQAVFTQTYELHEYPIPRLFIVLPKVTKRRDKLYKPFMKQFRLYFLCECGEHTRTKESKIPHEIHLAKHDGYDLDKPNEFFEKYGSYVLTMMQMIKYGFAAAGVVVPGLSHFGVPEGIDIILRNLQTAQSNLGTLVDETIKYIECKKFSTSYEPNAIADSYELSKHEVVEGADLRQLESYLSIHDQGRVLGNLYRTVTHEGKVKWVCMDHYRENYRESVIQQLRDVIDSNDGYFDEKYGRVSITIASKQTAKQFYDALAKARAIHELDISLAWDVTFDDLRTLETAVKTASIVHLKIDGGCFRGPKRDIMNIGRRFDPIVNLIFNGRMQSLQLERFEEFYQHISGSSPINASQFRVLSIDSLLSSKDRSAMSVFKKILDKCPSLTELAIRGDNILNILDCVIEKYCDRQLDTLVLKFSESTIAVGFSRGSIQTVQADLARLSDSDDQPSFFGKGLLTDLTAKHFRPSTSDLSQLQKILEQNPKIADIKIATRPGNFHCIAGLVTEIREKMLSEERGVDLRQLRLQTYDIGKDGQGEQENTITMTLDFSDPNLEIVSSTDVVFCSSTTSQDTEITEFLNIYGWSIKNLVANRSFSDHHVKTIVNSTERSRCGLRSLRFDPTSLSPDGLQSMDLIYDRSDNLENLVMGFQDLHVPEHRDKAARSLILYGTQLNGLTLSGDFASEWIPEIKSSLPTRYSLLKLESFGVICSEIQSIPSSCVEWFIDMLQAPPVLSPTDQSSRLLTKNNGYFSTWSALRDIRLEYMELSFTDWSLIIGALEFSKLESLSFENTNFSLDEFECLLESMPIDEAKISLKVFYVKNTYLVKCDDEFLQDLKADFEGKTFGATLDV</sequence>
<gene>
    <name evidence="1" type="ORF">BGZ80_005860</name>
</gene>
<dbReference type="Proteomes" id="UP000703661">
    <property type="component" value="Unassembled WGS sequence"/>
</dbReference>
<dbReference type="PANTHER" id="PTHR47679">
    <property type="entry name" value="PROTEIN TORNADO 1"/>
    <property type="match status" value="1"/>
</dbReference>